<protein>
    <submittedName>
        <fullName evidence="2">Uncharacterized protein</fullName>
    </submittedName>
</protein>
<comment type="caution">
    <text evidence="2">The sequence shown here is derived from an EMBL/GenBank/DDBJ whole genome shotgun (WGS) entry which is preliminary data.</text>
</comment>
<name>A0AAX2UPL5_AERVE</name>
<organism evidence="2 3">
    <name type="scientific">Aeromonas veronii</name>
    <dbReference type="NCBI Taxonomy" id="654"/>
    <lineage>
        <taxon>Bacteria</taxon>
        <taxon>Pseudomonadati</taxon>
        <taxon>Pseudomonadota</taxon>
        <taxon>Gammaproteobacteria</taxon>
        <taxon>Aeromonadales</taxon>
        <taxon>Aeromonadaceae</taxon>
        <taxon>Aeromonas</taxon>
    </lineage>
</organism>
<dbReference type="AlphaFoldDB" id="A0AAX2UPL5"/>
<dbReference type="Proteomes" id="UP000796104">
    <property type="component" value="Unassembled WGS sequence"/>
</dbReference>
<proteinExistence type="predicted"/>
<dbReference type="RefSeq" id="WP_139495167.1">
    <property type="nucleotide sequence ID" value="NZ_CAWORL010000018.1"/>
</dbReference>
<feature type="region of interest" description="Disordered" evidence="1">
    <location>
        <begin position="90"/>
        <end position="111"/>
    </location>
</feature>
<gene>
    <name evidence="2" type="ORF">CF123_17775</name>
</gene>
<evidence type="ECO:0000313" key="2">
    <source>
        <dbReference type="EMBL" id="TND51967.1"/>
    </source>
</evidence>
<evidence type="ECO:0000256" key="1">
    <source>
        <dbReference type="SAM" id="MobiDB-lite"/>
    </source>
</evidence>
<dbReference type="EMBL" id="PDXJ01000025">
    <property type="protein sequence ID" value="TND51967.1"/>
    <property type="molecule type" value="Genomic_DNA"/>
</dbReference>
<reference evidence="2" key="2">
    <citation type="journal article" date="2019" name="PLoS ONE">
        <title>Identification and characterization of putative Aeromonas spp. T3SS effectors.</title>
        <authorList>
            <person name="Rangel L.T."/>
            <person name="Marden J."/>
            <person name="Colston S."/>
            <person name="Setubal J.C."/>
            <person name="Graf J."/>
            <person name="Gogarten J.P."/>
        </authorList>
    </citation>
    <scope>NUCLEOTIDE SEQUENCE</scope>
    <source>
        <strain evidence="2">BAQ071013-135</strain>
    </source>
</reference>
<reference evidence="2" key="1">
    <citation type="submission" date="2017-10" db="EMBL/GenBank/DDBJ databases">
        <authorList>
            <person name="Colston S.M."/>
            <person name="Graf J."/>
        </authorList>
    </citation>
    <scope>NUCLEOTIDE SEQUENCE</scope>
    <source>
        <strain evidence="2">BAQ071013-135</strain>
    </source>
</reference>
<evidence type="ECO:0000313" key="3">
    <source>
        <dbReference type="Proteomes" id="UP000796104"/>
    </source>
</evidence>
<accession>A0AAX2UPL5</accession>
<sequence length="111" mass="12131">MMIQRSQVVKGRLIQLTAARNAAGHPVVIAAWLVDGAEVQEAAIAFPMRSDGTAIAFVASATEAVFLRAHAQLEPHFELVDRFIAGMKEGMQRAKSRSKFPPVQPGHRRRG</sequence>